<protein>
    <submittedName>
        <fullName evidence="2">Uncharacterized protein</fullName>
    </submittedName>
</protein>
<name>A0A143PER2_LUTPR</name>
<feature type="signal peptide" evidence="1">
    <location>
        <begin position="1"/>
        <end position="23"/>
    </location>
</feature>
<gene>
    <name evidence="2" type="ORF">LuPra_00165</name>
</gene>
<dbReference type="RefSeq" id="WP_157898586.1">
    <property type="nucleotide sequence ID" value="NZ_CP015136.1"/>
</dbReference>
<sequence length="67" mass="6734" precursor="true">MRRDATALIVAMCLCTSSSPVPAQTAHAGPWDPAAEAAAESAVALIGAKRALDIHASVLSIPALAPQ</sequence>
<dbReference type="EMBL" id="CP015136">
    <property type="protein sequence ID" value="AMY07001.1"/>
    <property type="molecule type" value="Genomic_DNA"/>
</dbReference>
<evidence type="ECO:0000256" key="1">
    <source>
        <dbReference type="SAM" id="SignalP"/>
    </source>
</evidence>
<keyword evidence="3" id="KW-1185">Reference proteome</keyword>
<dbReference type="STRING" id="1855912.LuPra_00165"/>
<accession>A0A143PER2</accession>
<proteinExistence type="predicted"/>
<evidence type="ECO:0000313" key="3">
    <source>
        <dbReference type="Proteomes" id="UP000076079"/>
    </source>
</evidence>
<dbReference type="KEGG" id="abac:LuPra_00165"/>
<reference evidence="2 3" key="1">
    <citation type="journal article" date="2016" name="Genome Announc.">
        <title>First Complete Genome Sequence of a Subdivision 6 Acidobacterium Strain.</title>
        <authorList>
            <person name="Huang S."/>
            <person name="Vieira S."/>
            <person name="Bunk B."/>
            <person name="Riedel T."/>
            <person name="Sproer C."/>
            <person name="Overmann J."/>
        </authorList>
    </citation>
    <scope>NUCLEOTIDE SEQUENCE [LARGE SCALE GENOMIC DNA]</scope>
    <source>
        <strain evidence="3">DSM 100886 HEG_-6_39</strain>
    </source>
</reference>
<organism evidence="2 3">
    <name type="scientific">Luteitalea pratensis</name>
    <dbReference type="NCBI Taxonomy" id="1855912"/>
    <lineage>
        <taxon>Bacteria</taxon>
        <taxon>Pseudomonadati</taxon>
        <taxon>Acidobacteriota</taxon>
        <taxon>Vicinamibacteria</taxon>
        <taxon>Vicinamibacterales</taxon>
        <taxon>Vicinamibacteraceae</taxon>
        <taxon>Luteitalea</taxon>
    </lineage>
</organism>
<evidence type="ECO:0000313" key="2">
    <source>
        <dbReference type="EMBL" id="AMY07001.1"/>
    </source>
</evidence>
<dbReference type="AlphaFoldDB" id="A0A143PER2"/>
<dbReference type="Proteomes" id="UP000076079">
    <property type="component" value="Chromosome"/>
</dbReference>
<reference evidence="3" key="2">
    <citation type="submission" date="2016-04" db="EMBL/GenBank/DDBJ databases">
        <title>First Complete Genome Sequence of a Subdivision 6 Acidobacterium.</title>
        <authorList>
            <person name="Huang S."/>
            <person name="Vieira S."/>
            <person name="Bunk B."/>
            <person name="Riedel T."/>
            <person name="Sproeer C."/>
            <person name="Overmann J."/>
        </authorList>
    </citation>
    <scope>NUCLEOTIDE SEQUENCE [LARGE SCALE GENOMIC DNA]</scope>
    <source>
        <strain evidence="3">DSM 100886 HEG_-6_39</strain>
    </source>
</reference>
<feature type="chain" id="PRO_5007511178" evidence="1">
    <location>
        <begin position="24"/>
        <end position="67"/>
    </location>
</feature>
<keyword evidence="1" id="KW-0732">Signal</keyword>